<dbReference type="EMBL" id="BMOE01000001">
    <property type="protein sequence ID" value="GGJ61065.1"/>
    <property type="molecule type" value="Genomic_DNA"/>
</dbReference>
<protein>
    <submittedName>
        <fullName evidence="1">Uncharacterized protein</fullName>
    </submittedName>
</protein>
<dbReference type="RefSeq" id="WP_188960280.1">
    <property type="nucleotide sequence ID" value="NZ_BMOE01000001.1"/>
</dbReference>
<evidence type="ECO:0000313" key="1">
    <source>
        <dbReference type="EMBL" id="GGJ61065.1"/>
    </source>
</evidence>
<sequence>MAKRFAYLQGQKVRRKDAEKIQAESLEPLETVYIRKETLRAVWRKLGKGRDGNLNELMEDLLHRWLNEQEQKTSDLMGVLARQKGSGRD</sequence>
<dbReference type="Proteomes" id="UP000635726">
    <property type="component" value="Unassembled WGS sequence"/>
</dbReference>
<reference evidence="1" key="2">
    <citation type="submission" date="2020-09" db="EMBL/GenBank/DDBJ databases">
        <authorList>
            <person name="Sun Q."/>
            <person name="Ohkuma M."/>
        </authorList>
    </citation>
    <scope>NUCLEOTIDE SEQUENCE</scope>
    <source>
        <strain evidence="1">JCM 14371</strain>
    </source>
</reference>
<comment type="caution">
    <text evidence="1">The sequence shown here is derived from an EMBL/GenBank/DDBJ whole genome shotgun (WGS) entry which is preliminary data.</text>
</comment>
<proteinExistence type="predicted"/>
<gene>
    <name evidence="1" type="ORF">GCM10008939_01000</name>
</gene>
<accession>A0A917UIP4</accession>
<evidence type="ECO:0000313" key="2">
    <source>
        <dbReference type="Proteomes" id="UP000635726"/>
    </source>
</evidence>
<keyword evidence="2" id="KW-1185">Reference proteome</keyword>
<dbReference type="AlphaFoldDB" id="A0A917UIP4"/>
<organism evidence="1 2">
    <name type="scientific">Deinococcus aquiradiocola</name>
    <dbReference type="NCBI Taxonomy" id="393059"/>
    <lineage>
        <taxon>Bacteria</taxon>
        <taxon>Thermotogati</taxon>
        <taxon>Deinococcota</taxon>
        <taxon>Deinococci</taxon>
        <taxon>Deinococcales</taxon>
        <taxon>Deinococcaceae</taxon>
        <taxon>Deinococcus</taxon>
    </lineage>
</organism>
<reference evidence="1" key="1">
    <citation type="journal article" date="2014" name="Int. J. Syst. Evol. Microbiol.">
        <title>Complete genome sequence of Corynebacterium casei LMG S-19264T (=DSM 44701T), isolated from a smear-ripened cheese.</title>
        <authorList>
            <consortium name="US DOE Joint Genome Institute (JGI-PGF)"/>
            <person name="Walter F."/>
            <person name="Albersmeier A."/>
            <person name="Kalinowski J."/>
            <person name="Ruckert C."/>
        </authorList>
    </citation>
    <scope>NUCLEOTIDE SEQUENCE</scope>
    <source>
        <strain evidence="1">JCM 14371</strain>
    </source>
</reference>
<name>A0A917UIP4_9DEIO</name>